<dbReference type="GO" id="GO:0047355">
    <property type="term" value="F:CDP-glycerol glycerophosphotransferase activity"/>
    <property type="evidence" value="ECO:0007669"/>
    <property type="project" value="InterPro"/>
</dbReference>
<keyword evidence="1" id="KW-0808">Transferase</keyword>
<dbReference type="RefSeq" id="WP_138473988.1">
    <property type="nucleotide sequence ID" value="NZ_VBTH01000004.1"/>
</dbReference>
<gene>
    <name evidence="1" type="ORF">FEZ51_03190</name>
</gene>
<dbReference type="Gene3D" id="3.40.50.12580">
    <property type="match status" value="1"/>
</dbReference>
<comment type="caution">
    <text evidence="1">The sequence shown here is derived from an EMBL/GenBank/DDBJ whole genome shotgun (WGS) entry which is preliminary data.</text>
</comment>
<dbReference type="Pfam" id="PF04464">
    <property type="entry name" value="Glyphos_transf"/>
    <property type="match status" value="1"/>
</dbReference>
<reference evidence="1 2" key="1">
    <citation type="submission" date="2019-05" db="EMBL/GenBank/DDBJ databases">
        <title>The metagenome of a microbial culture collection derived from dairy environment covers the genomic content of the human microbiome.</title>
        <authorList>
            <person name="Roder T."/>
            <person name="Wuthrich D."/>
            <person name="Sattari Z."/>
            <person name="Von Ah U."/>
            <person name="Bar C."/>
            <person name="Ronchi F."/>
            <person name="Macpherson A.J."/>
            <person name="Ganal-Vonarburg S.C."/>
            <person name="Bruggmann R."/>
            <person name="Vergeres G."/>
        </authorList>
    </citation>
    <scope>NUCLEOTIDE SEQUENCE [LARGE SCALE GENOMIC DNA]</scope>
    <source>
        <strain evidence="1 2">FAM 18815</strain>
    </source>
</reference>
<dbReference type="Proteomes" id="UP000305541">
    <property type="component" value="Unassembled WGS sequence"/>
</dbReference>
<proteinExistence type="predicted"/>
<dbReference type="InterPro" id="IPR051612">
    <property type="entry name" value="Teichoic_Acid_Biosynth"/>
</dbReference>
<evidence type="ECO:0000313" key="2">
    <source>
        <dbReference type="Proteomes" id="UP000305541"/>
    </source>
</evidence>
<evidence type="ECO:0000313" key="1">
    <source>
        <dbReference type="EMBL" id="TLQ04931.1"/>
    </source>
</evidence>
<dbReference type="PANTHER" id="PTHR37316">
    <property type="entry name" value="TEICHOIC ACID GLYCEROL-PHOSPHATE PRIMASE"/>
    <property type="match status" value="1"/>
</dbReference>
<sequence>MKRIYLLLVRLVSLVFSFKKNRFKVAYFMSFAGNEDFLEELSATFGADQILIVYESGLKSSIARMKNAGTIVNAIEFKKYQIVNFVKGVQLSRLAIFDNYYPELSAIFKRSGKFFFQIWHANGAIKAFGWEDPSTYHRAKEDQNRFQKVYDSFDQIVVGSKKMGQVFQKSWHVDSKKIDQIGYPRTDKYFNQEWIQKSQSRIQSVCPELNQRRVILYAPTYRKNVTYTLPEDWDELVVPEDAILVLRLHPHLKQIEQRIASLAPKRVVTLPHSITTQELLCVTDTLVTDYSSIAFDFSLLKNAQSVIFFTYDLHEFERSVGIQQDFKRAFADKLVKNVTQLNYAIQRDSSAKNVIRKLNQNWNSLNDGKSGARLIRQIKEILNE</sequence>
<dbReference type="PANTHER" id="PTHR37316:SF1">
    <property type="entry name" value="TEICHOIC ACID GLYCEROL-PHOSPHATE PRIMASE"/>
    <property type="match status" value="1"/>
</dbReference>
<accession>A0A5R9BY66</accession>
<dbReference type="OrthoDB" id="9811865at2"/>
<dbReference type="SUPFAM" id="SSF53756">
    <property type="entry name" value="UDP-Glycosyltransferase/glycogen phosphorylase"/>
    <property type="match status" value="1"/>
</dbReference>
<organism evidence="1 2">
    <name type="scientific">Pediococcus stilesii</name>
    <dbReference type="NCBI Taxonomy" id="331679"/>
    <lineage>
        <taxon>Bacteria</taxon>
        <taxon>Bacillati</taxon>
        <taxon>Bacillota</taxon>
        <taxon>Bacilli</taxon>
        <taxon>Lactobacillales</taxon>
        <taxon>Lactobacillaceae</taxon>
        <taxon>Pediococcus</taxon>
    </lineage>
</organism>
<name>A0A5R9BY66_9LACO</name>
<dbReference type="GO" id="GO:0016020">
    <property type="term" value="C:membrane"/>
    <property type="evidence" value="ECO:0007669"/>
    <property type="project" value="InterPro"/>
</dbReference>
<dbReference type="InterPro" id="IPR043148">
    <property type="entry name" value="TagF_C"/>
</dbReference>
<dbReference type="AlphaFoldDB" id="A0A5R9BY66"/>
<protein>
    <submittedName>
        <fullName evidence="1">CDP-glycerol glycerophosphotransferase family protein</fullName>
    </submittedName>
</protein>
<dbReference type="EMBL" id="VBTH01000004">
    <property type="protein sequence ID" value="TLQ04931.1"/>
    <property type="molecule type" value="Genomic_DNA"/>
</dbReference>
<dbReference type="InterPro" id="IPR007554">
    <property type="entry name" value="Glycerophosphate_synth"/>
</dbReference>